<reference evidence="15" key="1">
    <citation type="journal article" date="2018" name="J. Anim. Genet.">
        <title>Acquired interbacterial defense systems protect against interspecies antagonism in the human gut microbiome.</title>
        <authorList>
            <person name="Ross B.D."/>
            <person name="Verster A.J."/>
            <person name="Radey M.C."/>
            <person name="Schmidtke D.T."/>
            <person name="Pope C.E."/>
            <person name="Hoffman L.R."/>
            <person name="Hajjar A."/>
            <person name="Peterson S.B."/>
            <person name="Borenstein E."/>
            <person name="Mougous J."/>
        </authorList>
    </citation>
    <scope>NUCLEOTIDE SEQUENCE [LARGE SCALE GENOMIC DNA]</scope>
    <source>
        <strain evidence="15">3725 D1 iv</strain>
    </source>
</reference>
<dbReference type="EMBL" id="JAQQPO010000021">
    <property type="protein sequence ID" value="MDC7959925.1"/>
    <property type="molecule type" value="Genomic_DNA"/>
</dbReference>
<reference evidence="10" key="5">
    <citation type="submission" date="2019-07" db="EMBL/GenBank/DDBJ databases">
        <authorList>
            <person name="Ross B.D."/>
            <person name="Verster A.J."/>
            <person name="Radey M.C."/>
            <person name="Schmidtke D.T."/>
            <person name="Pope C.E."/>
            <person name="Hoffman L.R."/>
            <person name="Hajjar A."/>
            <person name="Peterson S.B."/>
            <person name="Borenstein E."/>
            <person name="Mougous J.D."/>
        </authorList>
    </citation>
    <scope>NUCLEOTIDE SEQUENCE</scope>
    <source>
        <strain evidence="10">3725 D1 iv</strain>
    </source>
</reference>
<evidence type="ECO:0000313" key="3">
    <source>
        <dbReference type="EMBL" id="KAA3927200.1"/>
    </source>
</evidence>
<dbReference type="RefSeq" id="WP_004297958.1">
    <property type="nucleotide sequence ID" value="NZ_BAABYJ010000001.1"/>
</dbReference>
<proteinExistence type="predicted"/>
<dbReference type="Proteomes" id="UP000473905">
    <property type="component" value="Unassembled WGS sequence"/>
</dbReference>
<dbReference type="KEGG" id="boa:Bovatus_02074"/>
<evidence type="ECO:0000313" key="15">
    <source>
        <dbReference type="Proteomes" id="UP000318823"/>
    </source>
</evidence>
<reference evidence="13 14" key="3">
    <citation type="submission" date="2018-08" db="EMBL/GenBank/DDBJ databases">
        <title>A genome reference for cultivated species of the human gut microbiota.</title>
        <authorList>
            <person name="Zou Y."/>
            <person name="Xue W."/>
            <person name="Luo G."/>
        </authorList>
    </citation>
    <scope>NUCLEOTIDE SEQUENCE [LARGE SCALE GENOMIC DNA]</scope>
    <source>
        <strain evidence="12 14">AF04-46</strain>
        <strain evidence="11 13">AF20-9LB</strain>
    </source>
</reference>
<evidence type="ECO:0000313" key="17">
    <source>
        <dbReference type="Proteomes" id="UP000365824"/>
    </source>
</evidence>
<dbReference type="EMBL" id="VWKB01000011">
    <property type="protein sequence ID" value="KAA4100272.1"/>
    <property type="molecule type" value="Genomic_DNA"/>
</dbReference>
<evidence type="ECO:0000256" key="1">
    <source>
        <dbReference type="SAM" id="Phobius"/>
    </source>
</evidence>
<evidence type="ECO:0000313" key="11">
    <source>
        <dbReference type="EMBL" id="RGS86452.1"/>
    </source>
</evidence>
<dbReference type="InterPro" id="IPR032129">
    <property type="entry name" value="DUF5056"/>
</dbReference>
<dbReference type="EMBL" id="VWFO01000008">
    <property type="protein sequence ID" value="KAA4664808.1"/>
    <property type="molecule type" value="Genomic_DNA"/>
</dbReference>
<dbReference type="Proteomes" id="UP001219389">
    <property type="component" value="Unassembled WGS sequence"/>
</dbReference>
<dbReference type="EMBL" id="JAQNWR010000005">
    <property type="protein sequence ID" value="MDC2408257.1"/>
    <property type="molecule type" value="Genomic_DNA"/>
</dbReference>
<evidence type="ECO:0000313" key="6">
    <source>
        <dbReference type="EMBL" id="KAA4664808.1"/>
    </source>
</evidence>
<dbReference type="EMBL" id="VWLX01000004">
    <property type="protein sequence ID" value="KAA3807000.1"/>
    <property type="molecule type" value="Genomic_DNA"/>
</dbReference>
<dbReference type="EMBL" id="QSBI01000011">
    <property type="protein sequence ID" value="RGX10097.1"/>
    <property type="molecule type" value="Genomic_DNA"/>
</dbReference>
<evidence type="ECO:0000313" key="12">
    <source>
        <dbReference type="EMBL" id="RGX10097.1"/>
    </source>
</evidence>
<dbReference type="Proteomes" id="UP000266492">
    <property type="component" value="Unassembled WGS sequence"/>
</dbReference>
<sequence length="109" mass="12222">MTEIDNDKLLRDFFAENKQEIADNGFSRRVMHHLPDRSNRLARIWSAFVMTVAAALFVWLGGLEATWGTIREVFIGMINHGTSSLDPKSIIIAAVVLLFMATRKVASMA</sequence>
<dbReference type="EMBL" id="VWLB01000025">
    <property type="protein sequence ID" value="KAA3927200.1"/>
    <property type="molecule type" value="Genomic_DNA"/>
</dbReference>
<feature type="transmembrane region" description="Helical" evidence="1">
    <location>
        <begin position="89"/>
        <end position="106"/>
    </location>
</feature>
<dbReference type="Proteomes" id="UP000435985">
    <property type="component" value="Unassembled WGS sequence"/>
</dbReference>
<dbReference type="Proteomes" id="UP000286031">
    <property type="component" value="Unassembled WGS sequence"/>
</dbReference>
<evidence type="ECO:0000313" key="20">
    <source>
        <dbReference type="Proteomes" id="UP000473905"/>
    </source>
</evidence>
<name>A0A139KP68_BACOV</name>
<dbReference type="EMBL" id="QRVZ01000003">
    <property type="protein sequence ID" value="RGS86452.1"/>
    <property type="molecule type" value="Genomic_DNA"/>
</dbReference>
<evidence type="ECO:0000313" key="7">
    <source>
        <dbReference type="EMBL" id="MDC2408257.1"/>
    </source>
</evidence>
<reference evidence="7" key="6">
    <citation type="submission" date="2022-10" db="EMBL/GenBank/DDBJ databases">
        <title>Human gut microbiome strain richness.</title>
        <authorList>
            <person name="Chen-Liaw A."/>
        </authorList>
    </citation>
    <scope>NUCLEOTIDE SEQUENCE</scope>
    <source>
        <strain evidence="8">BSD2780120875st1_E1_BSD2780120875_150330</strain>
        <strain evidence="7">F7_m1001271B151109d0_201107</strain>
        <strain evidence="9">RTP21484st1_H8_RTP21484_190118</strain>
    </source>
</reference>
<dbReference type="Proteomes" id="UP000318823">
    <property type="component" value="Chromosome"/>
</dbReference>
<reference evidence="10" key="2">
    <citation type="journal article" date="2018" name="Nature">
        <title>Human gut bacteria contain acquired interbacterial defence systems.</title>
        <authorList>
            <person name="Ross B.D."/>
            <person name="Verster A.J."/>
            <person name="Radey M.C."/>
            <person name="Schmidtke D.T."/>
            <person name="Pope C.E."/>
            <person name="Hoffman L.R."/>
            <person name="Hajjar A."/>
            <person name="Peterson S.B."/>
            <person name="Borenstein E."/>
            <person name="Mougous J."/>
        </authorList>
    </citation>
    <scope>NUCLEOTIDE SEQUENCE</scope>
    <source>
        <strain evidence="10">3725 D1 iv</strain>
    </source>
</reference>
<dbReference type="STRING" id="28116.Bovatus_02074"/>
<accession>A0A139KP68</accession>
<evidence type="ECO:0000313" key="9">
    <source>
        <dbReference type="EMBL" id="MDC7959925.1"/>
    </source>
</evidence>
<evidence type="ECO:0000313" key="19">
    <source>
        <dbReference type="Proteomes" id="UP000460135"/>
    </source>
</evidence>
<dbReference type="AlphaFoldDB" id="A0A139KP68"/>
<evidence type="ECO:0000313" key="10">
    <source>
        <dbReference type="EMBL" id="QDM09431.1"/>
    </source>
</evidence>
<keyword evidence="1" id="KW-0472">Membrane</keyword>
<evidence type="ECO:0000313" key="8">
    <source>
        <dbReference type="EMBL" id="MDC2742732.1"/>
    </source>
</evidence>
<gene>
    <name evidence="12" type="ORF">DWV35_10345</name>
    <name evidence="11" type="ORF">DWX70_05460</name>
    <name evidence="10" type="ORF">DYI28_12300</name>
    <name evidence="6" type="ORF">F3B98_08780</name>
    <name evidence="5" type="ORF">F3D66_08495</name>
    <name evidence="4" type="ORF">F3D71_12270</name>
    <name evidence="3" type="ORF">F3F25_15425</name>
    <name evidence="2" type="ORF">F3F51_06275</name>
    <name evidence="7" type="ORF">PO240_10280</name>
    <name evidence="8" type="ORF">PO382_10895</name>
    <name evidence="9" type="ORF">PQ628_17105</name>
</gene>
<dbReference type="Proteomes" id="UP000365824">
    <property type="component" value="Unassembled WGS sequence"/>
</dbReference>
<dbReference type="Proteomes" id="UP000323717">
    <property type="component" value="Unassembled WGS sequence"/>
</dbReference>
<dbReference type="Proteomes" id="UP001214017">
    <property type="component" value="Unassembled WGS sequence"/>
</dbReference>
<keyword evidence="1" id="KW-1133">Transmembrane helix</keyword>
<dbReference type="EMBL" id="VWLE01000154">
    <property type="protein sequence ID" value="KAA3951562.1"/>
    <property type="molecule type" value="Genomic_DNA"/>
</dbReference>
<dbReference type="Proteomes" id="UP001215078">
    <property type="component" value="Unassembled WGS sequence"/>
</dbReference>
<evidence type="ECO:0000313" key="5">
    <source>
        <dbReference type="EMBL" id="KAA4100272.1"/>
    </source>
</evidence>
<evidence type="ECO:0000313" key="14">
    <source>
        <dbReference type="Proteomes" id="UP000286031"/>
    </source>
</evidence>
<organism evidence="3 17">
    <name type="scientific">Bacteroides ovatus</name>
    <dbReference type="NCBI Taxonomy" id="28116"/>
    <lineage>
        <taxon>Bacteria</taxon>
        <taxon>Pseudomonadati</taxon>
        <taxon>Bacteroidota</taxon>
        <taxon>Bacteroidia</taxon>
        <taxon>Bacteroidales</taxon>
        <taxon>Bacteroidaceae</taxon>
        <taxon>Bacteroides</taxon>
    </lineage>
</organism>
<protein>
    <submittedName>
        <fullName evidence="3">DUF5056 domain-containing protein</fullName>
    </submittedName>
</protein>
<dbReference type="EMBL" id="CP041395">
    <property type="protein sequence ID" value="QDM09431.1"/>
    <property type="molecule type" value="Genomic_DNA"/>
</dbReference>
<dbReference type="Pfam" id="PF16479">
    <property type="entry name" value="DUF5056"/>
    <property type="match status" value="1"/>
</dbReference>
<dbReference type="Proteomes" id="UP000460135">
    <property type="component" value="Unassembled WGS sequence"/>
</dbReference>
<evidence type="ECO:0000313" key="18">
    <source>
        <dbReference type="Proteomes" id="UP000435985"/>
    </source>
</evidence>
<dbReference type="GeneID" id="29454726"/>
<keyword evidence="1" id="KW-0812">Transmembrane</keyword>
<feature type="transmembrane region" description="Helical" evidence="1">
    <location>
        <begin position="41"/>
        <end position="60"/>
    </location>
</feature>
<dbReference type="EMBL" id="JAQNZF010000011">
    <property type="protein sequence ID" value="MDC2742732.1"/>
    <property type="molecule type" value="Genomic_DNA"/>
</dbReference>
<evidence type="ECO:0000313" key="13">
    <source>
        <dbReference type="Proteomes" id="UP000266492"/>
    </source>
</evidence>
<reference evidence="16 17" key="4">
    <citation type="journal article" date="2019" name="Nat. Med.">
        <title>A library of human gut bacterial isolates paired with longitudinal multiomics data enables mechanistic microbiome research.</title>
        <authorList>
            <person name="Poyet M."/>
            <person name="Groussin M."/>
            <person name="Gibbons S.M."/>
            <person name="Avila-Pacheco J."/>
            <person name="Jiang X."/>
            <person name="Kearney S.M."/>
            <person name="Perrotta A.R."/>
            <person name="Berdy B."/>
            <person name="Zhao S."/>
            <person name="Lieberman T.D."/>
            <person name="Swanson P.K."/>
            <person name="Smith M."/>
            <person name="Roesemann S."/>
            <person name="Alexander J.E."/>
            <person name="Rich S.A."/>
            <person name="Livny J."/>
            <person name="Vlamakis H."/>
            <person name="Clish C."/>
            <person name="Bullock K."/>
            <person name="Deik A."/>
            <person name="Scott J."/>
            <person name="Pierce K.A."/>
            <person name="Xavier R.J."/>
            <person name="Alm E.J."/>
        </authorList>
    </citation>
    <scope>NUCLEOTIDE SEQUENCE [LARGE SCALE GENOMIC DNA]</scope>
    <source>
        <strain evidence="5 20">BIOML-A134</strain>
        <strain evidence="6 18">BIOML-A14</strain>
        <strain evidence="3 17">BIOML-A160</strain>
        <strain evidence="4 16">BIOML-A163</strain>
        <strain evidence="2 19">BIOML-A183</strain>
    </source>
</reference>
<evidence type="ECO:0000313" key="2">
    <source>
        <dbReference type="EMBL" id="KAA3807000.1"/>
    </source>
</evidence>
<keyword evidence="20" id="KW-1185">Reference proteome</keyword>
<evidence type="ECO:0000313" key="16">
    <source>
        <dbReference type="Proteomes" id="UP000323717"/>
    </source>
</evidence>
<evidence type="ECO:0000313" key="4">
    <source>
        <dbReference type="EMBL" id="KAA3951562.1"/>
    </source>
</evidence>